<dbReference type="PANTHER" id="PTHR39080:SF1">
    <property type="entry name" value="LARGE RIBOSOMAL SUBUNIT PROTEIN BL28A"/>
    <property type="match status" value="1"/>
</dbReference>
<comment type="similarity">
    <text evidence="1 5">Belongs to the bacterial ribosomal protein bL28 family.</text>
</comment>
<dbReference type="InterPro" id="IPR034704">
    <property type="entry name" value="Ribosomal_bL28/bL31-like_sf"/>
</dbReference>
<accession>A0ABS9ELP7</accession>
<evidence type="ECO:0000313" key="6">
    <source>
        <dbReference type="EMBL" id="MCF4142124.1"/>
    </source>
</evidence>
<dbReference type="InterPro" id="IPR026569">
    <property type="entry name" value="Ribosomal_bL28"/>
</dbReference>
<dbReference type="NCBIfam" id="TIGR00009">
    <property type="entry name" value="L28"/>
    <property type="match status" value="1"/>
</dbReference>
<keyword evidence="2 5" id="KW-0689">Ribosomal protein</keyword>
<dbReference type="HAMAP" id="MF_00373">
    <property type="entry name" value="Ribosomal_bL28"/>
    <property type="match status" value="1"/>
</dbReference>
<reference evidence="6 7" key="1">
    <citation type="submission" date="2022-01" db="EMBL/GenBank/DDBJ databases">
        <title>Dethiosulfovibrio faecalis sp. nov., a novel proteolytic, non-sulfur-reducing bacterium isolated from a marine aquaculture solid waste bioreactor.</title>
        <authorList>
            <person name="Grabowski S."/>
            <person name="Apolinario E."/>
            <person name="Schneider N."/>
            <person name="Marshall C.W."/>
            <person name="Sowers K.R."/>
        </authorList>
    </citation>
    <scope>NUCLEOTIDE SEQUENCE [LARGE SCALE GENOMIC DNA]</scope>
    <source>
        <strain evidence="6 7">DSM 12537</strain>
    </source>
</reference>
<keyword evidence="3 5" id="KW-0687">Ribonucleoprotein</keyword>
<evidence type="ECO:0000256" key="3">
    <source>
        <dbReference type="ARBA" id="ARBA00023274"/>
    </source>
</evidence>
<dbReference type="InterPro" id="IPR001383">
    <property type="entry name" value="Ribosomal_bL28_bact-type"/>
</dbReference>
<proteinExistence type="inferred from homology"/>
<evidence type="ECO:0000256" key="1">
    <source>
        <dbReference type="ARBA" id="ARBA00008760"/>
    </source>
</evidence>
<dbReference type="Gene3D" id="2.30.170.40">
    <property type="entry name" value="Ribosomal protein L28/L24"/>
    <property type="match status" value="1"/>
</dbReference>
<dbReference type="Gene3D" id="2.20.150.30">
    <property type="match status" value="1"/>
</dbReference>
<dbReference type="SUPFAM" id="SSF143800">
    <property type="entry name" value="L28p-like"/>
    <property type="match status" value="1"/>
</dbReference>
<evidence type="ECO:0000256" key="2">
    <source>
        <dbReference type="ARBA" id="ARBA00022980"/>
    </source>
</evidence>
<dbReference type="EMBL" id="JAKGUD010000003">
    <property type="protein sequence ID" value="MCF4142124.1"/>
    <property type="molecule type" value="Genomic_DNA"/>
</dbReference>
<dbReference type="InterPro" id="IPR050096">
    <property type="entry name" value="Bacterial_rp_bL28"/>
</dbReference>
<gene>
    <name evidence="5 6" type="primary">rpmB</name>
    <name evidence="6" type="ORF">L2W38_04785</name>
</gene>
<evidence type="ECO:0000256" key="4">
    <source>
        <dbReference type="ARBA" id="ARBA00035174"/>
    </source>
</evidence>
<evidence type="ECO:0000313" key="7">
    <source>
        <dbReference type="Proteomes" id="UP001200430"/>
    </source>
</evidence>
<evidence type="ECO:0000256" key="5">
    <source>
        <dbReference type="HAMAP-Rule" id="MF_00373"/>
    </source>
</evidence>
<organism evidence="6 7">
    <name type="scientific">Dethiosulfovibrio marinus</name>
    <dbReference type="NCBI Taxonomy" id="133532"/>
    <lineage>
        <taxon>Bacteria</taxon>
        <taxon>Thermotogati</taxon>
        <taxon>Synergistota</taxon>
        <taxon>Synergistia</taxon>
        <taxon>Synergistales</taxon>
        <taxon>Dethiosulfovibrionaceae</taxon>
        <taxon>Dethiosulfovibrio</taxon>
    </lineage>
</organism>
<protein>
    <recommendedName>
        <fullName evidence="4 5">Large ribosomal subunit protein bL28</fullName>
    </recommendedName>
</protein>
<keyword evidence="7" id="KW-1185">Reference proteome</keyword>
<comment type="caution">
    <text evidence="6">The sequence shown here is derived from an EMBL/GenBank/DDBJ whole genome shotgun (WGS) entry which is preliminary data.</text>
</comment>
<dbReference type="InterPro" id="IPR037147">
    <property type="entry name" value="Ribosomal_bL28_sf"/>
</dbReference>
<name>A0ABS9ELP7_9BACT</name>
<sequence>MSKVCDCCGKGPVTGNSVSHSHRKTRRRWLPNLHSVRVDLGAGETRKLRICSRCLRSGKVKRAL</sequence>
<dbReference type="RefSeq" id="WP_005662052.1">
    <property type="nucleotide sequence ID" value="NZ_JAKGUD010000003.1"/>
</dbReference>
<dbReference type="Proteomes" id="UP001200430">
    <property type="component" value="Unassembled WGS sequence"/>
</dbReference>
<dbReference type="PANTHER" id="PTHR39080">
    <property type="entry name" value="50S RIBOSOMAL PROTEIN L28"/>
    <property type="match status" value="1"/>
</dbReference>
<dbReference type="Pfam" id="PF00830">
    <property type="entry name" value="Ribosomal_L28"/>
    <property type="match status" value="1"/>
</dbReference>
<dbReference type="GO" id="GO:0005840">
    <property type="term" value="C:ribosome"/>
    <property type="evidence" value="ECO:0007669"/>
    <property type="project" value="UniProtKB-KW"/>
</dbReference>